<organism evidence="1 2">
    <name type="scientific">Rhododendron molle</name>
    <name type="common">Chinese azalea</name>
    <name type="synonym">Azalea mollis</name>
    <dbReference type="NCBI Taxonomy" id="49168"/>
    <lineage>
        <taxon>Eukaryota</taxon>
        <taxon>Viridiplantae</taxon>
        <taxon>Streptophyta</taxon>
        <taxon>Embryophyta</taxon>
        <taxon>Tracheophyta</taxon>
        <taxon>Spermatophyta</taxon>
        <taxon>Magnoliopsida</taxon>
        <taxon>eudicotyledons</taxon>
        <taxon>Gunneridae</taxon>
        <taxon>Pentapetalae</taxon>
        <taxon>asterids</taxon>
        <taxon>Ericales</taxon>
        <taxon>Ericaceae</taxon>
        <taxon>Ericoideae</taxon>
        <taxon>Rhodoreae</taxon>
        <taxon>Rhododendron</taxon>
    </lineage>
</organism>
<accession>A0ACC0P0X9</accession>
<sequence>MPATLFEMASYAPLFVNANGRRYNNKLSRPADFSCLSDLIWFGISLTSSFIWAKYLVFQINIVNLKISIDGMKRNTFQSLGSTKTVLTYSNLMDDDSFKEPNKVAPIKSLLENAGVNMKTCSLHILSLLSICRQSQRNSGSHKLIPTALQFENRFTVMQTWCSLWLINLITHHIVVQRYVNLPFDNIFEKRIEKRESEERLAID</sequence>
<dbReference type="Proteomes" id="UP001062846">
    <property type="component" value="Chromosome 4"/>
</dbReference>
<protein>
    <submittedName>
        <fullName evidence="1">Uncharacterized protein</fullName>
    </submittedName>
</protein>
<gene>
    <name evidence="1" type="ORF">RHMOL_Rhmol04G0158000</name>
</gene>
<evidence type="ECO:0000313" key="2">
    <source>
        <dbReference type="Proteomes" id="UP001062846"/>
    </source>
</evidence>
<dbReference type="EMBL" id="CM046391">
    <property type="protein sequence ID" value="KAI8559250.1"/>
    <property type="molecule type" value="Genomic_DNA"/>
</dbReference>
<reference evidence="1" key="1">
    <citation type="submission" date="2022-02" db="EMBL/GenBank/DDBJ databases">
        <title>Plant Genome Project.</title>
        <authorList>
            <person name="Zhang R.-G."/>
        </authorList>
    </citation>
    <scope>NUCLEOTIDE SEQUENCE</scope>
    <source>
        <strain evidence="1">AT1</strain>
    </source>
</reference>
<proteinExistence type="predicted"/>
<name>A0ACC0P0X9_RHOML</name>
<keyword evidence="2" id="KW-1185">Reference proteome</keyword>
<comment type="caution">
    <text evidence="1">The sequence shown here is derived from an EMBL/GenBank/DDBJ whole genome shotgun (WGS) entry which is preliminary data.</text>
</comment>
<evidence type="ECO:0000313" key="1">
    <source>
        <dbReference type="EMBL" id="KAI8559250.1"/>
    </source>
</evidence>